<gene>
    <name evidence="2" type="ORF">JBS370_LOCUS5340</name>
    <name evidence="1" type="ORF">ZHD862_LOCUS9158</name>
</gene>
<dbReference type="Proteomes" id="UP000663864">
    <property type="component" value="Unassembled WGS sequence"/>
</dbReference>
<dbReference type="EMBL" id="CAJNOT010000307">
    <property type="protein sequence ID" value="CAF0935175.1"/>
    <property type="molecule type" value="Genomic_DNA"/>
</dbReference>
<evidence type="ECO:0000313" key="1">
    <source>
        <dbReference type="EMBL" id="CAF0935175.1"/>
    </source>
</evidence>
<dbReference type="EMBL" id="CAJOBD010000274">
    <property type="protein sequence ID" value="CAF3632074.1"/>
    <property type="molecule type" value="Genomic_DNA"/>
</dbReference>
<evidence type="ECO:0000313" key="3">
    <source>
        <dbReference type="Proteomes" id="UP000663864"/>
    </source>
</evidence>
<dbReference type="AlphaFoldDB" id="A0A814C4Y2"/>
<dbReference type="Proteomes" id="UP000663836">
    <property type="component" value="Unassembled WGS sequence"/>
</dbReference>
<proteinExistence type="predicted"/>
<protein>
    <submittedName>
        <fullName evidence="1">Uncharacterized protein</fullName>
    </submittedName>
</protein>
<name>A0A814C4Y2_9BILA</name>
<evidence type="ECO:0000313" key="2">
    <source>
        <dbReference type="EMBL" id="CAF3632074.1"/>
    </source>
</evidence>
<comment type="caution">
    <text evidence="1">The sequence shown here is derived from an EMBL/GenBank/DDBJ whole genome shotgun (WGS) entry which is preliminary data.</text>
</comment>
<organism evidence="1 3">
    <name type="scientific">Rotaria sordida</name>
    <dbReference type="NCBI Taxonomy" id="392033"/>
    <lineage>
        <taxon>Eukaryota</taxon>
        <taxon>Metazoa</taxon>
        <taxon>Spiralia</taxon>
        <taxon>Gnathifera</taxon>
        <taxon>Rotifera</taxon>
        <taxon>Eurotatoria</taxon>
        <taxon>Bdelloidea</taxon>
        <taxon>Philodinida</taxon>
        <taxon>Philodinidae</taxon>
        <taxon>Rotaria</taxon>
    </lineage>
</organism>
<accession>A0A814C4Y2</accession>
<sequence length="73" mass="8416">MESSANNDDSDDNGGIYTRLSRQLKKFAYEDPCEVECISEKLHSKVPIKVLTKQCKETCQDKIENYKSAIYHE</sequence>
<reference evidence="1" key="1">
    <citation type="submission" date="2021-02" db="EMBL/GenBank/DDBJ databases">
        <authorList>
            <person name="Nowell W R."/>
        </authorList>
    </citation>
    <scope>NUCLEOTIDE SEQUENCE</scope>
</reference>